<feature type="compositionally biased region" description="Basic and acidic residues" evidence="2">
    <location>
        <begin position="176"/>
        <end position="190"/>
    </location>
</feature>
<reference evidence="4 5" key="1">
    <citation type="submission" date="2020-01" db="EMBL/GenBank/DDBJ databases">
        <authorList>
            <person name="Gulvik C.A."/>
            <person name="Batra D.G."/>
        </authorList>
    </citation>
    <scope>NUCLEOTIDE SEQUENCE [LARGE SCALE GENOMIC DNA]</scope>
    <source>
        <strain evidence="4 5">W9323</strain>
    </source>
</reference>
<keyword evidence="5" id="KW-1185">Reference proteome</keyword>
<protein>
    <recommendedName>
        <fullName evidence="3">Teneurin-like YD-shell domain-containing protein</fullName>
    </recommendedName>
</protein>
<dbReference type="Gene3D" id="2.180.10.10">
    <property type="entry name" value="RHS repeat-associated core"/>
    <property type="match status" value="1"/>
</dbReference>
<proteinExistence type="predicted"/>
<dbReference type="NCBIfam" id="TIGR03696">
    <property type="entry name" value="Rhs_assc_core"/>
    <property type="match status" value="1"/>
</dbReference>
<dbReference type="KEGG" id="kpul:GXN76_13185"/>
<keyword evidence="1" id="KW-0677">Repeat</keyword>
<dbReference type="AlphaFoldDB" id="A0A7D4BX75"/>
<evidence type="ECO:0000313" key="4">
    <source>
        <dbReference type="EMBL" id="QKG85333.1"/>
    </source>
</evidence>
<gene>
    <name evidence="4" type="ORF">GXN76_13185</name>
</gene>
<organism evidence="4 5">
    <name type="scientific">Kroppenstedtia pulmonis</name>
    <dbReference type="NCBI Taxonomy" id="1380685"/>
    <lineage>
        <taxon>Bacteria</taxon>
        <taxon>Bacillati</taxon>
        <taxon>Bacillota</taxon>
        <taxon>Bacilli</taxon>
        <taxon>Bacillales</taxon>
        <taxon>Thermoactinomycetaceae</taxon>
        <taxon>Kroppenstedtia</taxon>
    </lineage>
</organism>
<feature type="region of interest" description="Disordered" evidence="2">
    <location>
        <begin position="160"/>
        <end position="200"/>
    </location>
</feature>
<dbReference type="RefSeq" id="WP_173223893.1">
    <property type="nucleotide sequence ID" value="NZ_CP048104.1"/>
</dbReference>
<feature type="compositionally biased region" description="Basic residues" evidence="2">
    <location>
        <begin position="191"/>
        <end position="200"/>
    </location>
</feature>
<accession>A0A7D4BX75</accession>
<dbReference type="PANTHER" id="PTHR32305:SF17">
    <property type="entry name" value="TRNA NUCLEASE WAPA"/>
    <property type="match status" value="1"/>
</dbReference>
<dbReference type="PANTHER" id="PTHR32305">
    <property type="match status" value="1"/>
</dbReference>
<sequence>MTRGETTYYYQTNYRGDVTSLTDSTGAVVATNEYDAFGNLLKETGTVENPYRYAGYRYDDATGLYYLQSRYYNPDTGRFLTRDGFGGFSNEPLGLNKYGYVFNNPVIKIDPDGHWYFVVPWVVRGAIWGYRTYRIYRAGRTVMKFAKGGKQRVRDSGLAHLSNKEISRQAKNKSLSKKERARYQKEEKARTQRNKQKRKK</sequence>
<dbReference type="Pfam" id="PF25023">
    <property type="entry name" value="TEN_YD-shell"/>
    <property type="match status" value="1"/>
</dbReference>
<name>A0A7D4BX75_9BACL</name>
<dbReference type="EMBL" id="CP048104">
    <property type="protein sequence ID" value="QKG85333.1"/>
    <property type="molecule type" value="Genomic_DNA"/>
</dbReference>
<evidence type="ECO:0000256" key="2">
    <source>
        <dbReference type="SAM" id="MobiDB-lite"/>
    </source>
</evidence>
<dbReference type="Proteomes" id="UP000503088">
    <property type="component" value="Chromosome"/>
</dbReference>
<evidence type="ECO:0000259" key="3">
    <source>
        <dbReference type="Pfam" id="PF25023"/>
    </source>
</evidence>
<dbReference type="InterPro" id="IPR056823">
    <property type="entry name" value="TEN-like_YD-shell"/>
</dbReference>
<dbReference type="InterPro" id="IPR050708">
    <property type="entry name" value="T6SS_VgrG/RHS"/>
</dbReference>
<evidence type="ECO:0000256" key="1">
    <source>
        <dbReference type="ARBA" id="ARBA00022737"/>
    </source>
</evidence>
<feature type="domain" description="Teneurin-like YD-shell" evidence="3">
    <location>
        <begin position="2"/>
        <end position="106"/>
    </location>
</feature>
<evidence type="ECO:0000313" key="5">
    <source>
        <dbReference type="Proteomes" id="UP000503088"/>
    </source>
</evidence>
<dbReference type="InterPro" id="IPR022385">
    <property type="entry name" value="Rhs_assc_core"/>
</dbReference>